<proteinExistence type="predicted"/>
<dbReference type="GO" id="GO:0003723">
    <property type="term" value="F:RNA binding"/>
    <property type="evidence" value="ECO:0007669"/>
    <property type="project" value="UniProtKB-UniRule"/>
</dbReference>
<dbReference type="Pfam" id="PF00076">
    <property type="entry name" value="RRM_1"/>
    <property type="match status" value="1"/>
</dbReference>
<keyword evidence="6" id="KW-1185">Reference proteome</keyword>
<dbReference type="PANTHER" id="PTHR23236">
    <property type="entry name" value="EUKARYOTIC TRANSLATION INITIATION FACTOR 4B/4H"/>
    <property type="match status" value="1"/>
</dbReference>
<dbReference type="PANTHER" id="PTHR23236:SF11">
    <property type="entry name" value="EUKARYOTIC TRANSLATION INITIATION FACTOR 4H"/>
    <property type="match status" value="1"/>
</dbReference>
<accession>A0AA88U8Z0</accession>
<dbReference type="PROSITE" id="PS50102">
    <property type="entry name" value="RRM"/>
    <property type="match status" value="1"/>
</dbReference>
<name>A0AA88U8Z0_9ASTE</name>
<dbReference type="Gene3D" id="3.30.70.330">
    <property type="match status" value="1"/>
</dbReference>
<dbReference type="SUPFAM" id="SSF54928">
    <property type="entry name" value="RNA-binding domain, RBD"/>
    <property type="match status" value="1"/>
</dbReference>
<dbReference type="Proteomes" id="UP001187471">
    <property type="component" value="Unassembled WGS sequence"/>
</dbReference>
<dbReference type="EMBL" id="JAVXUO010002445">
    <property type="protein sequence ID" value="KAK2973141.1"/>
    <property type="molecule type" value="Genomic_DNA"/>
</dbReference>
<dbReference type="InterPro" id="IPR012677">
    <property type="entry name" value="Nucleotide-bd_a/b_plait_sf"/>
</dbReference>
<feature type="domain" description="RRM" evidence="4">
    <location>
        <begin position="1"/>
        <end position="88"/>
    </location>
</feature>
<evidence type="ECO:0000256" key="2">
    <source>
        <dbReference type="PROSITE-ProRule" id="PRU00176"/>
    </source>
</evidence>
<comment type="caution">
    <text evidence="5">The sequence shown here is derived from an EMBL/GenBank/DDBJ whole genome shotgun (WGS) entry which is preliminary data.</text>
</comment>
<evidence type="ECO:0000313" key="5">
    <source>
        <dbReference type="EMBL" id="KAK2973141.1"/>
    </source>
</evidence>
<dbReference type="GO" id="GO:0005730">
    <property type="term" value="C:nucleolus"/>
    <property type="evidence" value="ECO:0007669"/>
    <property type="project" value="TreeGrafter"/>
</dbReference>
<keyword evidence="1 2" id="KW-0694">RNA-binding</keyword>
<dbReference type="InterPro" id="IPR000504">
    <property type="entry name" value="RRM_dom"/>
</dbReference>
<dbReference type="AlphaFoldDB" id="A0AA88U8Z0"/>
<feature type="region of interest" description="Disordered" evidence="3">
    <location>
        <begin position="111"/>
        <end position="141"/>
    </location>
</feature>
<evidence type="ECO:0000256" key="3">
    <source>
        <dbReference type="SAM" id="MobiDB-lite"/>
    </source>
</evidence>
<gene>
    <name evidence="5" type="ORF">RJ640_000846</name>
</gene>
<evidence type="ECO:0000313" key="6">
    <source>
        <dbReference type="Proteomes" id="UP001187471"/>
    </source>
</evidence>
<evidence type="ECO:0000259" key="4">
    <source>
        <dbReference type="PROSITE" id="PS50102"/>
    </source>
</evidence>
<organism evidence="5 6">
    <name type="scientific">Escallonia rubra</name>
    <dbReference type="NCBI Taxonomy" id="112253"/>
    <lineage>
        <taxon>Eukaryota</taxon>
        <taxon>Viridiplantae</taxon>
        <taxon>Streptophyta</taxon>
        <taxon>Embryophyta</taxon>
        <taxon>Tracheophyta</taxon>
        <taxon>Spermatophyta</taxon>
        <taxon>Magnoliopsida</taxon>
        <taxon>eudicotyledons</taxon>
        <taxon>Gunneridae</taxon>
        <taxon>Pentapetalae</taxon>
        <taxon>asterids</taxon>
        <taxon>campanulids</taxon>
        <taxon>Escalloniales</taxon>
        <taxon>Escalloniaceae</taxon>
        <taxon>Escallonia</taxon>
    </lineage>
</organism>
<evidence type="ECO:0000256" key="1">
    <source>
        <dbReference type="ARBA" id="ARBA00022884"/>
    </source>
</evidence>
<reference evidence="5" key="1">
    <citation type="submission" date="2022-12" db="EMBL/GenBank/DDBJ databases">
        <title>Draft genome assemblies for two species of Escallonia (Escalloniales).</title>
        <authorList>
            <person name="Chanderbali A."/>
            <person name="Dervinis C."/>
            <person name="Anghel I."/>
            <person name="Soltis D."/>
            <person name="Soltis P."/>
            <person name="Zapata F."/>
        </authorList>
    </citation>
    <scope>NUCLEOTIDE SEQUENCE</scope>
    <source>
        <strain evidence="5">UCBG92.1500</strain>
        <tissue evidence="5">Leaf</tissue>
    </source>
</reference>
<dbReference type="InterPro" id="IPR035979">
    <property type="entry name" value="RBD_domain_sf"/>
</dbReference>
<sequence length="141" mass="15319">MLSHFFRGVGEIADIHLALGVYGLCKGFGHVEFQTAEAAQKALRLDRRELLDHAVVLKTTDRDGFNRALELDGSELGDDILTVHEAKPWSSRGSGHLGGISRGGLEDLARSWGGGMSVTAEEEEPEQKAQAGTEKQKTFND</sequence>
<protein>
    <recommendedName>
        <fullName evidence="4">RRM domain-containing protein</fullName>
    </recommendedName>
</protein>